<name>A0A067P757_9AGAM</name>
<feature type="signal peptide" evidence="1">
    <location>
        <begin position="1"/>
        <end position="19"/>
    </location>
</feature>
<proteinExistence type="predicted"/>
<accession>A0A067P757</accession>
<dbReference type="HOGENOM" id="CLU_1396523_0_0_1"/>
<dbReference type="EMBL" id="KL197758">
    <property type="protein sequence ID" value="KDQ50604.1"/>
    <property type="molecule type" value="Genomic_DNA"/>
</dbReference>
<dbReference type="Proteomes" id="UP000027265">
    <property type="component" value="Unassembled WGS sequence"/>
</dbReference>
<evidence type="ECO:0000313" key="2">
    <source>
        <dbReference type="EMBL" id="KDQ50604.1"/>
    </source>
</evidence>
<protein>
    <recommendedName>
        <fullName evidence="4">Secreted protein</fullName>
    </recommendedName>
</protein>
<feature type="chain" id="PRO_5001642931" description="Secreted protein" evidence="1">
    <location>
        <begin position="20"/>
        <end position="195"/>
    </location>
</feature>
<organism evidence="2 3">
    <name type="scientific">Jaapia argillacea MUCL 33604</name>
    <dbReference type="NCBI Taxonomy" id="933084"/>
    <lineage>
        <taxon>Eukaryota</taxon>
        <taxon>Fungi</taxon>
        <taxon>Dikarya</taxon>
        <taxon>Basidiomycota</taxon>
        <taxon>Agaricomycotina</taxon>
        <taxon>Agaricomycetes</taxon>
        <taxon>Agaricomycetidae</taxon>
        <taxon>Jaapiales</taxon>
        <taxon>Jaapiaceae</taxon>
        <taxon>Jaapia</taxon>
    </lineage>
</organism>
<evidence type="ECO:0000313" key="3">
    <source>
        <dbReference type="Proteomes" id="UP000027265"/>
    </source>
</evidence>
<evidence type="ECO:0000256" key="1">
    <source>
        <dbReference type="SAM" id="SignalP"/>
    </source>
</evidence>
<reference evidence="3" key="1">
    <citation type="journal article" date="2014" name="Proc. Natl. Acad. Sci. U.S.A.">
        <title>Extensive sampling of basidiomycete genomes demonstrates inadequacy of the white-rot/brown-rot paradigm for wood decay fungi.</title>
        <authorList>
            <person name="Riley R."/>
            <person name="Salamov A.A."/>
            <person name="Brown D.W."/>
            <person name="Nagy L.G."/>
            <person name="Floudas D."/>
            <person name="Held B.W."/>
            <person name="Levasseur A."/>
            <person name="Lombard V."/>
            <person name="Morin E."/>
            <person name="Otillar R."/>
            <person name="Lindquist E.A."/>
            <person name="Sun H."/>
            <person name="LaButti K.M."/>
            <person name="Schmutz J."/>
            <person name="Jabbour D."/>
            <person name="Luo H."/>
            <person name="Baker S.E."/>
            <person name="Pisabarro A.G."/>
            <person name="Walton J.D."/>
            <person name="Blanchette R.A."/>
            <person name="Henrissat B."/>
            <person name="Martin F."/>
            <person name="Cullen D."/>
            <person name="Hibbett D.S."/>
            <person name="Grigoriev I.V."/>
        </authorList>
    </citation>
    <scope>NUCLEOTIDE SEQUENCE [LARGE SCALE GENOMIC DNA]</scope>
    <source>
        <strain evidence="3">MUCL 33604</strain>
    </source>
</reference>
<keyword evidence="3" id="KW-1185">Reference proteome</keyword>
<evidence type="ECO:0008006" key="4">
    <source>
        <dbReference type="Google" id="ProtNLM"/>
    </source>
</evidence>
<keyword evidence="1" id="KW-0732">Signal</keyword>
<gene>
    <name evidence="2" type="ORF">JAAARDRAFT_580867</name>
</gene>
<dbReference type="InParanoid" id="A0A067P757"/>
<sequence length="195" mass="22232">MRRGMLGLWSRWVYRCVCPLVCGRDGIAVDALSCWTSVNNWNGRREGGRIYHVITYGQFLEPSHRNVKSPIQKPKYVGIRWRESSRRVGEAALAPSSQRRVMINRRSSSSVFPLTSVSSSLFPYLRAIPRPQQITDLHRHLSHPTTCFDVFGLNYCTYDHPKSIALLFYLHWNCMLPVIVATQSPNNPHHGPGVG</sequence>
<dbReference type="AlphaFoldDB" id="A0A067P757"/>